<proteinExistence type="predicted"/>
<dbReference type="EMBL" id="JAVFKY010000006">
    <property type="protein sequence ID" value="KAK5575272.1"/>
    <property type="molecule type" value="Genomic_DNA"/>
</dbReference>
<reference evidence="2 3" key="1">
    <citation type="submission" date="2023-11" db="EMBL/GenBank/DDBJ databases">
        <title>Dfirmibasis_genome.</title>
        <authorList>
            <person name="Edelbroek B."/>
            <person name="Kjellin J."/>
            <person name="Jerlstrom-Hultqvist J."/>
            <person name="Soderbom F."/>
        </authorList>
    </citation>
    <scope>NUCLEOTIDE SEQUENCE [LARGE SCALE GENOMIC DNA]</scope>
    <source>
        <strain evidence="2 3">TNS-C-14</strain>
    </source>
</reference>
<keyword evidence="3" id="KW-1185">Reference proteome</keyword>
<feature type="region of interest" description="Disordered" evidence="1">
    <location>
        <begin position="300"/>
        <end position="364"/>
    </location>
</feature>
<evidence type="ECO:0000313" key="3">
    <source>
        <dbReference type="Proteomes" id="UP001344447"/>
    </source>
</evidence>
<name>A0AAN7YTQ3_9MYCE</name>
<dbReference type="Proteomes" id="UP001344447">
    <property type="component" value="Unassembled WGS sequence"/>
</dbReference>
<protein>
    <submittedName>
        <fullName evidence="2">Uncharacterized protein</fullName>
    </submittedName>
</protein>
<evidence type="ECO:0000256" key="1">
    <source>
        <dbReference type="SAM" id="MobiDB-lite"/>
    </source>
</evidence>
<accession>A0AAN7YTQ3</accession>
<sequence length="455" mass="51614">MDFDNQKRTKVIWPVEIGNELFEYYEKFRASGNYANQREVVEALSQIEKFKTYNQDQIFSKVKNMSSRSTKQNYSNNTPIKESDMSKKVTIETENGFLTPDKRNEIDRKRRQDSPILTTQPQILKKRQFKLTDEDSEQNGIKVTRNEYYYQDDEDDDFNGDYDDLEFINTSTTSKNNNNNNMNEEEELIAIKEKNKYLTEQLFILRERNKYLNDQLFIEKECIKNRDVIISKLKIENQSHAKKNQLFDELGTLDSARVISSNSIISKRDDQGNLVYFFPILSQNGTQSLKIVSPNTTTGSVSIPIPITQSQNSSSTSTSTQNSTIPTTSTPNSISSSSASHSSSSSSLTSITTPPSSPISTATTNTNTTLTSNLSSNNITSLGGSTPVCNDFFKIIVDETENDKIRTQIFLLKRINDYSPPIICKYGKKIAVQMKHIPPPPTQIPTFSESSLKDL</sequence>
<organism evidence="2 3">
    <name type="scientific">Dictyostelium firmibasis</name>
    <dbReference type="NCBI Taxonomy" id="79012"/>
    <lineage>
        <taxon>Eukaryota</taxon>
        <taxon>Amoebozoa</taxon>
        <taxon>Evosea</taxon>
        <taxon>Eumycetozoa</taxon>
        <taxon>Dictyostelia</taxon>
        <taxon>Dictyosteliales</taxon>
        <taxon>Dictyosteliaceae</taxon>
        <taxon>Dictyostelium</taxon>
    </lineage>
</organism>
<feature type="compositionally biased region" description="Low complexity" evidence="1">
    <location>
        <begin position="302"/>
        <end position="364"/>
    </location>
</feature>
<evidence type="ECO:0000313" key="2">
    <source>
        <dbReference type="EMBL" id="KAK5575272.1"/>
    </source>
</evidence>
<comment type="caution">
    <text evidence="2">The sequence shown here is derived from an EMBL/GenBank/DDBJ whole genome shotgun (WGS) entry which is preliminary data.</text>
</comment>
<gene>
    <name evidence="2" type="ORF">RB653_010529</name>
</gene>
<dbReference type="AlphaFoldDB" id="A0AAN7YTQ3"/>